<keyword evidence="3" id="KW-1185">Reference proteome</keyword>
<dbReference type="Proteomes" id="UP000053989">
    <property type="component" value="Unassembled WGS sequence"/>
</dbReference>
<dbReference type="InParanoid" id="A0A0C3E217"/>
<accession>A0A0C3E217</accession>
<feature type="region of interest" description="Disordered" evidence="1">
    <location>
        <begin position="197"/>
        <end position="250"/>
    </location>
</feature>
<dbReference type="EMBL" id="KN822015">
    <property type="protein sequence ID" value="KIM66870.1"/>
    <property type="molecule type" value="Genomic_DNA"/>
</dbReference>
<dbReference type="OrthoDB" id="3269232at2759"/>
<dbReference type="STRING" id="1036808.A0A0C3E217"/>
<dbReference type="AlphaFoldDB" id="A0A0C3E217"/>
<organism evidence="2 3">
    <name type="scientific">Scleroderma citrinum Foug A</name>
    <dbReference type="NCBI Taxonomy" id="1036808"/>
    <lineage>
        <taxon>Eukaryota</taxon>
        <taxon>Fungi</taxon>
        <taxon>Dikarya</taxon>
        <taxon>Basidiomycota</taxon>
        <taxon>Agaricomycotina</taxon>
        <taxon>Agaricomycetes</taxon>
        <taxon>Agaricomycetidae</taxon>
        <taxon>Boletales</taxon>
        <taxon>Sclerodermatineae</taxon>
        <taxon>Sclerodermataceae</taxon>
        <taxon>Scleroderma</taxon>
    </lineage>
</organism>
<dbReference type="HOGENOM" id="CLU_061607_1_0_1"/>
<evidence type="ECO:0000313" key="2">
    <source>
        <dbReference type="EMBL" id="KIM66870.1"/>
    </source>
</evidence>
<protein>
    <submittedName>
        <fullName evidence="2">Uncharacterized protein</fullName>
    </submittedName>
</protein>
<evidence type="ECO:0000313" key="3">
    <source>
        <dbReference type="Proteomes" id="UP000053989"/>
    </source>
</evidence>
<gene>
    <name evidence="2" type="ORF">SCLCIDRAFT_1147796</name>
</gene>
<sequence length="250" mass="28439">MQGSDSAAKDAVEALASTSASFLLNKTPLTSADCLPTYAPILITPTRKRHHSLLDEEPQTLKERAYQDELRAAYSREEGYKHALHGMQSTIVLQSMYCDRISEQLAAQDEAKKARKEGRLVGDGLPRLLTGDEFYQRVVDHERAAVQDKVANENRRKQKEQRSALLAEWKEVEEARKQRNKEQKAAYHEQLALWTEEKERAKQESRKAQWKKPTMGKLEKPLPKPTCGRAEVDGDEGDEDEEHSDVDDPV</sequence>
<evidence type="ECO:0000256" key="1">
    <source>
        <dbReference type="SAM" id="MobiDB-lite"/>
    </source>
</evidence>
<reference evidence="2 3" key="1">
    <citation type="submission" date="2014-04" db="EMBL/GenBank/DDBJ databases">
        <authorList>
            <consortium name="DOE Joint Genome Institute"/>
            <person name="Kuo A."/>
            <person name="Kohler A."/>
            <person name="Nagy L.G."/>
            <person name="Floudas D."/>
            <person name="Copeland A."/>
            <person name="Barry K.W."/>
            <person name="Cichocki N."/>
            <person name="Veneault-Fourrey C."/>
            <person name="LaButti K."/>
            <person name="Lindquist E.A."/>
            <person name="Lipzen A."/>
            <person name="Lundell T."/>
            <person name="Morin E."/>
            <person name="Murat C."/>
            <person name="Sun H."/>
            <person name="Tunlid A."/>
            <person name="Henrissat B."/>
            <person name="Grigoriev I.V."/>
            <person name="Hibbett D.S."/>
            <person name="Martin F."/>
            <person name="Nordberg H.P."/>
            <person name="Cantor M.N."/>
            <person name="Hua S.X."/>
        </authorList>
    </citation>
    <scope>NUCLEOTIDE SEQUENCE [LARGE SCALE GENOMIC DNA]</scope>
    <source>
        <strain evidence="2 3">Foug A</strain>
    </source>
</reference>
<reference evidence="3" key="2">
    <citation type="submission" date="2015-01" db="EMBL/GenBank/DDBJ databases">
        <title>Evolutionary Origins and Diversification of the Mycorrhizal Mutualists.</title>
        <authorList>
            <consortium name="DOE Joint Genome Institute"/>
            <consortium name="Mycorrhizal Genomics Consortium"/>
            <person name="Kohler A."/>
            <person name="Kuo A."/>
            <person name="Nagy L.G."/>
            <person name="Floudas D."/>
            <person name="Copeland A."/>
            <person name="Barry K.W."/>
            <person name="Cichocki N."/>
            <person name="Veneault-Fourrey C."/>
            <person name="LaButti K."/>
            <person name="Lindquist E.A."/>
            <person name="Lipzen A."/>
            <person name="Lundell T."/>
            <person name="Morin E."/>
            <person name="Murat C."/>
            <person name="Riley R."/>
            <person name="Ohm R."/>
            <person name="Sun H."/>
            <person name="Tunlid A."/>
            <person name="Henrissat B."/>
            <person name="Grigoriev I.V."/>
            <person name="Hibbett D.S."/>
            <person name="Martin F."/>
        </authorList>
    </citation>
    <scope>NUCLEOTIDE SEQUENCE [LARGE SCALE GENOMIC DNA]</scope>
    <source>
        <strain evidence="3">Foug A</strain>
    </source>
</reference>
<name>A0A0C3E217_9AGAM</name>
<proteinExistence type="predicted"/>
<feature type="compositionally biased region" description="Acidic residues" evidence="1">
    <location>
        <begin position="233"/>
        <end position="250"/>
    </location>
</feature>
<feature type="compositionally biased region" description="Basic and acidic residues" evidence="1">
    <location>
        <begin position="197"/>
        <end position="207"/>
    </location>
</feature>